<dbReference type="SMART" id="SM00028">
    <property type="entry name" value="TPR"/>
    <property type="match status" value="4"/>
</dbReference>
<keyword evidence="1" id="KW-0238">DNA-binding</keyword>
<dbReference type="OrthoDB" id="594504at2"/>
<dbReference type="RefSeq" id="WP_080319197.1">
    <property type="nucleotide sequence ID" value="NZ_MTBC01000006.1"/>
</dbReference>
<feature type="domain" description="AAA+ ATPase" evidence="3">
    <location>
        <begin position="42"/>
        <end position="207"/>
    </location>
</feature>
<dbReference type="InterPro" id="IPR036388">
    <property type="entry name" value="WH-like_DNA-bd_sf"/>
</dbReference>
<dbReference type="InterPro" id="IPR011990">
    <property type="entry name" value="TPR-like_helical_dom_sf"/>
</dbReference>
<evidence type="ECO:0000313" key="5">
    <source>
        <dbReference type="Proteomes" id="UP000191680"/>
    </source>
</evidence>
<dbReference type="Proteomes" id="UP000191680">
    <property type="component" value="Unassembled WGS sequence"/>
</dbReference>
<evidence type="ECO:0000313" key="4">
    <source>
        <dbReference type="EMBL" id="OQD42511.1"/>
    </source>
</evidence>
<dbReference type="CDD" id="cd00882">
    <property type="entry name" value="Ras_like_GTPase"/>
    <property type="match status" value="1"/>
</dbReference>
<dbReference type="AlphaFoldDB" id="A0A1V6LQP0"/>
<dbReference type="InterPro" id="IPR003593">
    <property type="entry name" value="AAA+_ATPase"/>
</dbReference>
<dbReference type="InterPro" id="IPR036390">
    <property type="entry name" value="WH_DNA-bd_sf"/>
</dbReference>
<comment type="caution">
    <text evidence="4">The sequence shown here is derived from an EMBL/GenBank/DDBJ whole genome shotgun (WGS) entry which is preliminary data.</text>
</comment>
<dbReference type="Pfam" id="PF13181">
    <property type="entry name" value="TPR_8"/>
    <property type="match status" value="3"/>
</dbReference>
<dbReference type="InterPro" id="IPR027417">
    <property type="entry name" value="P-loop_NTPase"/>
</dbReference>
<evidence type="ECO:0000256" key="1">
    <source>
        <dbReference type="ARBA" id="ARBA00023125"/>
    </source>
</evidence>
<dbReference type="PANTHER" id="PTHR12558:SF13">
    <property type="entry name" value="CELL DIVISION CYCLE PROTEIN 27 HOMOLOG"/>
    <property type="match status" value="1"/>
</dbReference>
<dbReference type="Pfam" id="PF00308">
    <property type="entry name" value="Bac_DnaA"/>
    <property type="match status" value="1"/>
</dbReference>
<feature type="repeat" description="TPR" evidence="2">
    <location>
        <begin position="547"/>
        <end position="580"/>
    </location>
</feature>
<name>A0A1V6LQP0_9FLAO</name>
<organism evidence="4 5">
    <name type="scientific">Croceivirga radicis</name>
    <dbReference type="NCBI Taxonomy" id="1929488"/>
    <lineage>
        <taxon>Bacteria</taxon>
        <taxon>Pseudomonadati</taxon>
        <taxon>Bacteroidota</taxon>
        <taxon>Flavobacteriia</taxon>
        <taxon>Flavobacteriales</taxon>
        <taxon>Flavobacteriaceae</taxon>
        <taxon>Croceivirga</taxon>
    </lineage>
</organism>
<gene>
    <name evidence="4" type="ORF">BUL40_10340</name>
</gene>
<dbReference type="SUPFAM" id="SSF46785">
    <property type="entry name" value="Winged helix' DNA-binding domain"/>
    <property type="match status" value="1"/>
</dbReference>
<keyword evidence="5" id="KW-1185">Reference proteome</keyword>
<dbReference type="SUPFAM" id="SSF52540">
    <property type="entry name" value="P-loop containing nucleoside triphosphate hydrolases"/>
    <property type="match status" value="1"/>
</dbReference>
<dbReference type="SMART" id="SM00671">
    <property type="entry name" value="SEL1"/>
    <property type="match status" value="2"/>
</dbReference>
<dbReference type="InterPro" id="IPR013317">
    <property type="entry name" value="DnaA_dom"/>
</dbReference>
<feature type="repeat" description="TPR" evidence="2">
    <location>
        <begin position="581"/>
        <end position="614"/>
    </location>
</feature>
<dbReference type="Gene3D" id="1.10.10.10">
    <property type="entry name" value="Winged helix-like DNA-binding domain superfamily/Winged helix DNA-binding domain"/>
    <property type="match status" value="1"/>
</dbReference>
<dbReference type="SMART" id="SM00382">
    <property type="entry name" value="AAA"/>
    <property type="match status" value="1"/>
</dbReference>
<dbReference type="EMBL" id="MTBC01000006">
    <property type="protein sequence ID" value="OQD42511.1"/>
    <property type="molecule type" value="Genomic_DNA"/>
</dbReference>
<dbReference type="PANTHER" id="PTHR12558">
    <property type="entry name" value="CELL DIVISION CYCLE 16,23,27"/>
    <property type="match status" value="1"/>
</dbReference>
<accession>A0A1V6LQP0</accession>
<evidence type="ECO:0000256" key="2">
    <source>
        <dbReference type="PROSITE-ProRule" id="PRU00339"/>
    </source>
</evidence>
<keyword evidence="2" id="KW-0802">TPR repeat</keyword>
<reference evidence="4 5" key="1">
    <citation type="submission" date="2016-12" db="EMBL/GenBank/DDBJ databases">
        <authorList>
            <person name="Song W.-J."/>
            <person name="Kurnit D.M."/>
        </authorList>
    </citation>
    <scope>NUCLEOTIDE SEQUENCE [LARGE SCALE GENOMIC DNA]</scope>
    <source>
        <strain evidence="4 5">HSG9</strain>
    </source>
</reference>
<dbReference type="PROSITE" id="PS50293">
    <property type="entry name" value="TPR_REGION"/>
    <property type="match status" value="1"/>
</dbReference>
<evidence type="ECO:0000259" key="3">
    <source>
        <dbReference type="SMART" id="SM00382"/>
    </source>
</evidence>
<dbReference type="InterPro" id="IPR019734">
    <property type="entry name" value="TPR_rpt"/>
</dbReference>
<dbReference type="InterPro" id="IPR006597">
    <property type="entry name" value="Sel1-like"/>
</dbReference>
<dbReference type="PROSITE" id="PS50005">
    <property type="entry name" value="TPR"/>
    <property type="match status" value="2"/>
</dbReference>
<sequence>MNTTIYNPANKRKEQLINEFVVRTKEFNQIFTEITENLGQTINQHYLIIGQRGSGKTTLIHRVKYAIEEGNEFKNVIPITLGEEQYGISELLNLWEKIAEVLEDYYHFNNLCIEVQDKIDAEENQSEIFEQIFNRVRDKNKIIILFIDNFIDLLDKFSKKEINYLQSVLVQCLNIKIVAASPISPENLDESFENLFHQFHRIHLNGLTNSEIRRLLLKLSESDNSKNKIEDIIQNNPERIEILRLLTGGVTRTIVSLYKIFTDNVSGKSVRDLQLTLDSVTPLYKHNMDDLPKNQQKIVDVIAKSWDATSVKEIVKSTRKESKTVSAQIRQLEKKQIIEKIPTDTKNHLYQIKERFFNIWYLMRYGRKHDRKRVIWLVRFLESWCSKEELESRITSHISYLESGQYDEEAASLLGEAYLACKSVGLHLKKELLNSSIKYLPENLTEGMNYFDSDVFKTAFEYYKEEEYETAIKYALEITDEKVYGFLTDNYLRIGDLDNALKYSDLSIKTANPDKIDFALRGEVFHELKQYEDAIDSFKMALEKGNEYVQVELGVVYFKNEQFEKAEEAFLKGIEIDSCKVQAYHQLGHLYEFLNEKEKAISNFEKAIELGNDKAQLCLARFYDMNDDFINSESHYLKALEKYPVEAKISLALLNFDHKNESKGLEYLNDFENTEDPNMEYLIGRIYDRYTENSEKAIKHLQQAIDLGNNSAYHKLAHVYQKIDDKKNAEKSFIAAYEIGEDYSALLCLAEFYREYNINKEKALEHIQNARENLEFDHSEITLLAITLLWNNQLEKSLAEIEPVIDEFSQSVKNSDAEVLYDDLVDTEEIDDEEDSQWDFLIEYFIELISYDNYESALKLLTEYDLIETFKPIYFSLMYFMKEKYPSEYLKMGDEVKEIVEDIIEEIKDKKKNRIE</sequence>
<dbReference type="Gene3D" id="1.25.40.10">
    <property type="entry name" value="Tetratricopeptide repeat domain"/>
    <property type="match status" value="3"/>
</dbReference>
<dbReference type="Gene3D" id="3.40.50.300">
    <property type="entry name" value="P-loop containing nucleotide triphosphate hydrolases"/>
    <property type="match status" value="1"/>
</dbReference>
<proteinExistence type="predicted"/>
<protein>
    <recommendedName>
        <fullName evidence="3">AAA+ ATPase domain-containing protein</fullName>
    </recommendedName>
</protein>
<dbReference type="SUPFAM" id="SSF81901">
    <property type="entry name" value="HCP-like"/>
    <property type="match status" value="2"/>
</dbReference>
<dbReference type="GO" id="GO:0003677">
    <property type="term" value="F:DNA binding"/>
    <property type="evidence" value="ECO:0007669"/>
    <property type="project" value="UniProtKB-KW"/>
</dbReference>